<feature type="disulfide bond" evidence="14">
    <location>
        <begin position="35"/>
        <end position="75"/>
    </location>
</feature>
<gene>
    <name evidence="19" type="ORF">FPOA_03569</name>
</gene>
<dbReference type="InterPro" id="IPR052337">
    <property type="entry name" value="SAT4-like"/>
</dbReference>
<comment type="similarity">
    <text evidence="4">Belongs to the RBT5 family.</text>
</comment>
<evidence type="ECO:0000313" key="19">
    <source>
        <dbReference type="EMBL" id="OBS29630.1"/>
    </source>
</evidence>
<feature type="transmembrane region" description="Helical" evidence="16">
    <location>
        <begin position="297"/>
        <end position="317"/>
    </location>
</feature>
<dbReference type="Pfam" id="PF05730">
    <property type="entry name" value="CFEM"/>
    <property type="match status" value="1"/>
</dbReference>
<dbReference type="OMA" id="SWDYLAM"/>
<dbReference type="PROSITE" id="PS52012">
    <property type="entry name" value="CFEM"/>
    <property type="match status" value="1"/>
</dbReference>
<evidence type="ECO:0000256" key="16">
    <source>
        <dbReference type="SAM" id="Phobius"/>
    </source>
</evidence>
<dbReference type="GO" id="GO:0098552">
    <property type="term" value="C:side of membrane"/>
    <property type="evidence" value="ECO:0007669"/>
    <property type="project" value="UniProtKB-KW"/>
</dbReference>
<feature type="binding site" description="axial binding residue" evidence="14">
    <location>
        <position position="53"/>
    </location>
    <ligand>
        <name>heme</name>
        <dbReference type="ChEBI" id="CHEBI:30413"/>
    </ligand>
    <ligandPart>
        <name>Fe</name>
        <dbReference type="ChEBI" id="CHEBI:18248"/>
    </ligandPart>
</feature>
<feature type="transmembrane region" description="Helical" evidence="16">
    <location>
        <begin position="136"/>
        <end position="159"/>
    </location>
</feature>
<feature type="compositionally biased region" description="Basic and acidic residues" evidence="15">
    <location>
        <begin position="378"/>
        <end position="389"/>
    </location>
</feature>
<feature type="disulfide bond" evidence="14">
    <location>
        <begin position="58"/>
        <end position="91"/>
    </location>
</feature>
<evidence type="ECO:0000256" key="12">
    <source>
        <dbReference type="ARBA" id="ARBA00023288"/>
    </source>
</evidence>
<feature type="transmembrane region" description="Helical" evidence="16">
    <location>
        <begin position="179"/>
        <end position="202"/>
    </location>
</feature>
<dbReference type="InterPro" id="IPR049326">
    <property type="entry name" value="Rhodopsin_dom_fungi"/>
</dbReference>
<dbReference type="PANTHER" id="PTHR33048:SF143">
    <property type="entry name" value="EXTRACELLULAR MEMBRANE PROTEIN CFEM DOMAIN-CONTAINING PROTEIN-RELATED"/>
    <property type="match status" value="1"/>
</dbReference>
<feature type="region of interest" description="Disordered" evidence="15">
    <location>
        <begin position="373"/>
        <end position="413"/>
    </location>
</feature>
<keyword evidence="7 16" id="KW-0812">Transmembrane</keyword>
<keyword evidence="12" id="KW-0449">Lipoprotein</keyword>
<comment type="caution">
    <text evidence="19">The sequence shown here is derived from an EMBL/GenBank/DDBJ whole genome shotgun (WGS) entry which is preliminary data.</text>
</comment>
<keyword evidence="9 16" id="KW-1133">Transmembrane helix</keyword>
<feature type="disulfide bond" evidence="14">
    <location>
        <begin position="49"/>
        <end position="56"/>
    </location>
</feature>
<dbReference type="Proteomes" id="UP000091967">
    <property type="component" value="Unassembled WGS sequence"/>
</dbReference>
<evidence type="ECO:0000256" key="7">
    <source>
        <dbReference type="ARBA" id="ARBA00022692"/>
    </source>
</evidence>
<dbReference type="EMBL" id="LYXU01000001">
    <property type="protein sequence ID" value="OBS29630.1"/>
    <property type="molecule type" value="Genomic_DNA"/>
</dbReference>
<dbReference type="SMART" id="SM00747">
    <property type="entry name" value="CFEM"/>
    <property type="match status" value="1"/>
</dbReference>
<keyword evidence="14" id="KW-0408">Iron</keyword>
<keyword evidence="10 16" id="KW-0472">Membrane</keyword>
<evidence type="ECO:0000256" key="15">
    <source>
        <dbReference type="SAM" id="MobiDB-lite"/>
    </source>
</evidence>
<evidence type="ECO:0000256" key="14">
    <source>
        <dbReference type="PROSITE-ProRule" id="PRU01356"/>
    </source>
</evidence>
<dbReference type="PANTHER" id="PTHR33048">
    <property type="entry name" value="PTH11-LIKE INTEGRAL MEMBRANE PROTEIN (AFU_ORTHOLOGUE AFUA_5G11245)"/>
    <property type="match status" value="1"/>
</dbReference>
<sequence length="549" mass="60497">MKLLHGLFACLMALPLAFASLDSEASTILSSLPPCAAKCLVTNVLSSTCDLDDYHCTCENKPLQQDLEKCILASCTIKEALFTKNATSVLCGAPVRDVRPNFTRINDVMGIMSGVFVILRFGTKIIYKMPMGLDDVFIMITMLLSAFCMCINSFGAAPSGIGTDIWTLTPHQITDFARWFWTLVLTYFILQTTMKLSLLFFFLRIFPSRGVRMLLWGAVIFISLNGTIFALVAIFQCQPISHFWHSWDGEHKGRCASVNGVAWSNGAINIASDFWILSIPLSQLPKLNLDWNKKIGIAAMFGVGTFVTAISIFRLYACIVAGVSQTNNKSWDYLAMAQWSTVEVNVGIWCACMPTLRVLLMRLTGKSKRYISYGSHKSGQDSSREDPNRPRTKTYPLAGASASATAGKRSRGRMHSNGITCDTIVEVEFGAHDDETHLVHMKEFNHRKSTRSLSQLLSTIILAFPLAVASWPHIEACRKAWPAEPCAYIAGNAMVLGTCENVCETTNCPNNLVCKPRRWTRHCDNCGGDLNTGGGRGSTHGTDHGPTIL</sequence>
<feature type="transmembrane region" description="Helical" evidence="16">
    <location>
        <begin position="108"/>
        <end position="127"/>
    </location>
</feature>
<dbReference type="GO" id="GO:0046872">
    <property type="term" value="F:metal ion binding"/>
    <property type="evidence" value="ECO:0007669"/>
    <property type="project" value="UniProtKB-UniRule"/>
</dbReference>
<evidence type="ECO:0000256" key="2">
    <source>
        <dbReference type="ARBA" id="ARBA00004589"/>
    </source>
</evidence>
<keyword evidence="14" id="KW-0349">Heme</keyword>
<evidence type="ECO:0000256" key="3">
    <source>
        <dbReference type="ARBA" id="ARBA00004613"/>
    </source>
</evidence>
<reference evidence="19 20" key="1">
    <citation type="submission" date="2016-06" db="EMBL/GenBank/DDBJ databases">
        <title>Living apart together: crosstalk between the core and supernumerary genomes in a fungal plant pathogen.</title>
        <authorList>
            <person name="Vanheule A."/>
            <person name="Audenaert K."/>
            <person name="Warris S."/>
            <person name="Van De Geest H."/>
            <person name="Schijlen E."/>
            <person name="Hofte M."/>
            <person name="De Saeger S."/>
            <person name="Haesaert G."/>
            <person name="Waalwijk C."/>
            <person name="Van Der Lee T."/>
        </authorList>
    </citation>
    <scope>NUCLEOTIDE SEQUENCE [LARGE SCALE GENOMIC DNA]</scope>
    <source>
        <strain evidence="19 20">2516</strain>
    </source>
</reference>
<keyword evidence="11 14" id="KW-1015">Disulfide bond</keyword>
<evidence type="ECO:0000256" key="5">
    <source>
        <dbReference type="ARBA" id="ARBA00022525"/>
    </source>
</evidence>
<keyword evidence="6" id="KW-0325">Glycoprotein</keyword>
<organism evidence="19 20">
    <name type="scientific">Fusarium poae</name>
    <dbReference type="NCBI Taxonomy" id="36050"/>
    <lineage>
        <taxon>Eukaryota</taxon>
        <taxon>Fungi</taxon>
        <taxon>Dikarya</taxon>
        <taxon>Ascomycota</taxon>
        <taxon>Pezizomycotina</taxon>
        <taxon>Sordariomycetes</taxon>
        <taxon>Hypocreomycetidae</taxon>
        <taxon>Hypocreales</taxon>
        <taxon>Nectriaceae</taxon>
        <taxon>Fusarium</taxon>
    </lineage>
</organism>
<feature type="signal peptide" evidence="17">
    <location>
        <begin position="1"/>
        <end position="19"/>
    </location>
</feature>
<evidence type="ECO:0000256" key="4">
    <source>
        <dbReference type="ARBA" id="ARBA00010031"/>
    </source>
</evidence>
<evidence type="ECO:0000256" key="13">
    <source>
        <dbReference type="ARBA" id="ARBA00038359"/>
    </source>
</evidence>
<evidence type="ECO:0000259" key="18">
    <source>
        <dbReference type="PROSITE" id="PS52012"/>
    </source>
</evidence>
<dbReference type="STRING" id="36050.A0A1B8BA58"/>
<dbReference type="AlphaFoldDB" id="A0A1B8BA58"/>
<feature type="chain" id="PRO_5008603710" description="CFEM domain-containing protein" evidence="17">
    <location>
        <begin position="20"/>
        <end position="549"/>
    </location>
</feature>
<proteinExistence type="inferred from homology"/>
<evidence type="ECO:0000256" key="11">
    <source>
        <dbReference type="ARBA" id="ARBA00023157"/>
    </source>
</evidence>
<keyword evidence="8 17" id="KW-0732">Signal</keyword>
<feature type="disulfide bond" evidence="14">
    <location>
        <begin position="39"/>
        <end position="70"/>
    </location>
</feature>
<evidence type="ECO:0000256" key="6">
    <source>
        <dbReference type="ARBA" id="ARBA00022622"/>
    </source>
</evidence>
<protein>
    <recommendedName>
        <fullName evidence="18">CFEM domain-containing protein</fullName>
    </recommendedName>
</protein>
<dbReference type="Pfam" id="PF20684">
    <property type="entry name" value="Fung_rhodopsin"/>
    <property type="match status" value="1"/>
</dbReference>
<keyword evidence="5" id="KW-0964">Secreted</keyword>
<accession>A0A1B8BA58</accession>
<keyword evidence="20" id="KW-1185">Reference proteome</keyword>
<feature type="domain" description="CFEM" evidence="18">
    <location>
        <begin position="7"/>
        <end position="119"/>
    </location>
</feature>
<evidence type="ECO:0000256" key="8">
    <source>
        <dbReference type="ARBA" id="ARBA00022729"/>
    </source>
</evidence>
<evidence type="ECO:0000256" key="1">
    <source>
        <dbReference type="ARBA" id="ARBA00004141"/>
    </source>
</evidence>
<evidence type="ECO:0000256" key="17">
    <source>
        <dbReference type="SAM" id="SignalP"/>
    </source>
</evidence>
<evidence type="ECO:0000256" key="9">
    <source>
        <dbReference type="ARBA" id="ARBA00022989"/>
    </source>
</evidence>
<name>A0A1B8BA58_FUSPO</name>
<comment type="similarity">
    <text evidence="13">Belongs to the SAT4 family.</text>
</comment>
<keyword evidence="6" id="KW-0336">GPI-anchor</keyword>
<evidence type="ECO:0000256" key="10">
    <source>
        <dbReference type="ARBA" id="ARBA00023136"/>
    </source>
</evidence>
<comment type="subcellular location">
    <subcellularLocation>
        <location evidence="2">Membrane</location>
        <topology evidence="2">Lipid-anchor</topology>
        <topology evidence="2">GPI-anchor</topology>
    </subcellularLocation>
    <subcellularLocation>
        <location evidence="1">Membrane</location>
        <topology evidence="1">Multi-pass membrane protein</topology>
    </subcellularLocation>
    <subcellularLocation>
        <location evidence="3">Secreted</location>
    </subcellularLocation>
</comment>
<feature type="transmembrane region" description="Helical" evidence="16">
    <location>
        <begin position="214"/>
        <end position="236"/>
    </location>
</feature>
<keyword evidence="14" id="KW-0479">Metal-binding</keyword>
<evidence type="ECO:0000313" key="20">
    <source>
        <dbReference type="Proteomes" id="UP000091967"/>
    </source>
</evidence>
<dbReference type="GO" id="GO:0005576">
    <property type="term" value="C:extracellular region"/>
    <property type="evidence" value="ECO:0007669"/>
    <property type="project" value="UniProtKB-SubCell"/>
</dbReference>
<dbReference type="InterPro" id="IPR008427">
    <property type="entry name" value="Extracellular_membr_CFEM_dom"/>
</dbReference>
<feature type="transmembrane region" description="Helical" evidence="16">
    <location>
        <begin position="337"/>
        <end position="360"/>
    </location>
</feature>